<dbReference type="Pfam" id="PF13539">
    <property type="entry name" value="Peptidase_M15_4"/>
    <property type="match status" value="1"/>
</dbReference>
<dbReference type="RefSeq" id="WP_064054140.1">
    <property type="nucleotide sequence ID" value="NZ_RBPW01000306.1"/>
</dbReference>
<dbReference type="AlphaFoldDB" id="A0A3M3W6Q2"/>
<dbReference type="InterPro" id="IPR039561">
    <property type="entry name" value="Peptidase_M15C"/>
</dbReference>
<evidence type="ECO:0000256" key="1">
    <source>
        <dbReference type="SAM" id="SignalP"/>
    </source>
</evidence>
<comment type="caution">
    <text evidence="3">The sequence shown here is derived from an EMBL/GenBank/DDBJ whole genome shotgun (WGS) entry which is preliminary data.</text>
</comment>
<dbReference type="InterPro" id="IPR009045">
    <property type="entry name" value="Zn_M74/Hedgehog-like"/>
</dbReference>
<dbReference type="SUPFAM" id="SSF55166">
    <property type="entry name" value="Hedgehog/DD-peptidase"/>
    <property type="match status" value="1"/>
</dbReference>
<keyword evidence="4" id="KW-1185">Reference proteome</keyword>
<protein>
    <recommendedName>
        <fullName evidence="2">Peptidase M15C domain-containing protein</fullName>
    </recommendedName>
</protein>
<name>A0A3M3W6Q2_PSEMA</name>
<reference evidence="3 4" key="1">
    <citation type="submission" date="2018-08" db="EMBL/GenBank/DDBJ databases">
        <title>Recombination of ecologically and evolutionarily significant loci maintains genetic cohesion in the Pseudomonas syringae species complex.</title>
        <authorList>
            <person name="Dillon M."/>
            <person name="Thakur S."/>
            <person name="Almeida R.N.D."/>
            <person name="Weir B.S."/>
            <person name="Guttman D.S."/>
        </authorList>
    </citation>
    <scope>NUCLEOTIDE SEQUENCE [LARGE SCALE GENOMIC DNA]</scope>
    <source>
        <strain evidence="3 4">ICMP 3555</strain>
    </source>
</reference>
<dbReference type="GO" id="GO:0008233">
    <property type="term" value="F:peptidase activity"/>
    <property type="evidence" value="ECO:0007669"/>
    <property type="project" value="InterPro"/>
</dbReference>
<dbReference type="Gene3D" id="3.30.1380.10">
    <property type="match status" value="1"/>
</dbReference>
<evidence type="ECO:0000313" key="4">
    <source>
        <dbReference type="Proteomes" id="UP000276587"/>
    </source>
</evidence>
<gene>
    <name evidence="3" type="ORF">ALQ29_02167</name>
</gene>
<feature type="chain" id="PRO_5018271058" description="Peptidase M15C domain-containing protein" evidence="1">
    <location>
        <begin position="27"/>
        <end position="284"/>
    </location>
</feature>
<organism evidence="3 4">
    <name type="scientific">Pseudomonas marginalis pv. marginalis</name>
    <dbReference type="NCBI Taxonomy" id="97473"/>
    <lineage>
        <taxon>Bacteria</taxon>
        <taxon>Pseudomonadati</taxon>
        <taxon>Pseudomonadota</taxon>
        <taxon>Gammaproteobacteria</taxon>
        <taxon>Pseudomonadales</taxon>
        <taxon>Pseudomonadaceae</taxon>
        <taxon>Pseudomonas</taxon>
    </lineage>
</organism>
<sequence>MDIPSPKLLTALLAFCGLVTAWPLMAAIEPLKDADCRLMTERSTISEKNPLACQRLSRVTFSYVNFDGVRQDDGSIVVMDAVAPFVQEIFSGLLQRGFPLRKAVPLEHYKGDDKASMDDNNTSSFNGRALTGRPGWSIHAYGAAIDINPVQNPYVSFMRDEKGEYTGMAKIEPKSATPVGLNRLNVRADEPVYPGRTEDVIDLFANNGFLTWGGYWDTRIDYHHFQIGRASFAEYLASVSPKKAKLAMETYVQSYRDCVATSLEKDHGMARAVCVRQVVEASPE</sequence>
<dbReference type="EMBL" id="RBQF01000086">
    <property type="protein sequence ID" value="RMP12479.1"/>
    <property type="molecule type" value="Genomic_DNA"/>
</dbReference>
<feature type="domain" description="Peptidase M15C" evidence="2">
    <location>
        <begin position="131"/>
        <end position="227"/>
    </location>
</feature>
<accession>A0A3M3W6Q2</accession>
<keyword evidence="1" id="KW-0732">Signal</keyword>
<evidence type="ECO:0000313" key="3">
    <source>
        <dbReference type="EMBL" id="RMP12479.1"/>
    </source>
</evidence>
<dbReference type="Proteomes" id="UP000276587">
    <property type="component" value="Unassembled WGS sequence"/>
</dbReference>
<evidence type="ECO:0000259" key="2">
    <source>
        <dbReference type="Pfam" id="PF13539"/>
    </source>
</evidence>
<feature type="signal peptide" evidence="1">
    <location>
        <begin position="1"/>
        <end position="26"/>
    </location>
</feature>
<proteinExistence type="predicted"/>